<evidence type="ECO:0000259" key="1">
    <source>
        <dbReference type="Pfam" id="PF02627"/>
    </source>
</evidence>
<reference evidence="2" key="1">
    <citation type="journal article" date="2022" name="Toxins">
        <title>Genomic Analysis of Sphingopyxis sp. USTB-05 for Biodegrading Cyanobacterial Hepatotoxins.</title>
        <authorList>
            <person name="Liu C."/>
            <person name="Xu Q."/>
            <person name="Zhao Z."/>
            <person name="Zhang H."/>
            <person name="Liu X."/>
            <person name="Yin C."/>
            <person name="Liu Y."/>
            <person name="Yan H."/>
        </authorList>
    </citation>
    <scope>NUCLEOTIDE SEQUENCE</scope>
    <source>
        <strain evidence="2">NBD5</strain>
    </source>
</reference>
<dbReference type="Gene3D" id="1.20.1290.10">
    <property type="entry name" value="AhpD-like"/>
    <property type="match status" value="1"/>
</dbReference>
<keyword evidence="3" id="KW-1185">Reference proteome</keyword>
<dbReference type="Proteomes" id="UP001056937">
    <property type="component" value="Chromosome 1"/>
</dbReference>
<dbReference type="RefSeq" id="WP_252165339.1">
    <property type="nucleotide sequence ID" value="NZ_CP084930.1"/>
</dbReference>
<dbReference type="InterPro" id="IPR003779">
    <property type="entry name" value="CMD-like"/>
</dbReference>
<evidence type="ECO:0000313" key="2">
    <source>
        <dbReference type="EMBL" id="USI71526.1"/>
    </source>
</evidence>
<accession>A0ABY4X3R2</accession>
<sequence length="269" mass="29141">MLFALVATGSPVAVSAQEPAPTTIQQPNVDHRRLSPDQVRQASPALEQLTQQRLYGEVWRRPGLSPRDRSLVTIAALIAQGQSPALGYYANQAIENGVTPSELSEELLQTAFYAGWGKAMAAVGPMREVFAARGVRATNLPPAFGPLLPLDLSEDDVRANGVRSNFEAVSPSTVDYTNGLLFREVWQRPYLSQRDRSLVTIATLIADGKAEQLAYHLNRGMDQGLTAGQVSEMLTHLAFYAGWPNTFSALPVVKRVLAERAGKAEGSGK</sequence>
<protein>
    <submittedName>
        <fullName evidence="2">Carboxymuconolactone decarboxylase family protein</fullName>
    </submittedName>
</protein>
<feature type="domain" description="Carboxymuconolactone decarboxylase-like" evidence="1">
    <location>
        <begin position="44"/>
        <end position="127"/>
    </location>
</feature>
<name>A0ABY4X3R2_9SPHN</name>
<dbReference type="Pfam" id="PF02627">
    <property type="entry name" value="CMD"/>
    <property type="match status" value="2"/>
</dbReference>
<dbReference type="PANTHER" id="PTHR33570:SF9">
    <property type="entry name" value="BLL4600 PROTEIN"/>
    <property type="match status" value="1"/>
</dbReference>
<proteinExistence type="predicted"/>
<dbReference type="InterPro" id="IPR052512">
    <property type="entry name" value="4CMD/NDH-1_regulator"/>
</dbReference>
<gene>
    <name evidence="2" type="ORF">LHA26_09250</name>
</gene>
<evidence type="ECO:0000313" key="3">
    <source>
        <dbReference type="Proteomes" id="UP001056937"/>
    </source>
</evidence>
<dbReference type="SUPFAM" id="SSF69118">
    <property type="entry name" value="AhpD-like"/>
    <property type="match status" value="1"/>
</dbReference>
<dbReference type="InterPro" id="IPR029032">
    <property type="entry name" value="AhpD-like"/>
</dbReference>
<dbReference type="PANTHER" id="PTHR33570">
    <property type="entry name" value="4-CARBOXYMUCONOLACTONE DECARBOXYLASE FAMILY PROTEIN"/>
    <property type="match status" value="1"/>
</dbReference>
<dbReference type="EMBL" id="CP084930">
    <property type="protein sequence ID" value="USI71526.1"/>
    <property type="molecule type" value="Genomic_DNA"/>
</dbReference>
<organism evidence="2 3">
    <name type="scientific">Sphingomonas morindae</name>
    <dbReference type="NCBI Taxonomy" id="1541170"/>
    <lineage>
        <taxon>Bacteria</taxon>
        <taxon>Pseudomonadati</taxon>
        <taxon>Pseudomonadota</taxon>
        <taxon>Alphaproteobacteria</taxon>
        <taxon>Sphingomonadales</taxon>
        <taxon>Sphingomonadaceae</taxon>
        <taxon>Sphingomonas</taxon>
    </lineage>
</organism>
<feature type="domain" description="Carboxymuconolactone decarboxylase-like" evidence="1">
    <location>
        <begin position="173"/>
        <end position="254"/>
    </location>
</feature>